<feature type="region of interest" description="Disordered" evidence="1">
    <location>
        <begin position="45"/>
        <end position="70"/>
    </location>
</feature>
<comment type="caution">
    <text evidence="2">The sequence shown here is derived from an EMBL/GenBank/DDBJ whole genome shotgun (WGS) entry which is preliminary data.</text>
</comment>
<reference evidence="2" key="2">
    <citation type="submission" date="2023-04" db="EMBL/GenBank/DDBJ databases">
        <authorList>
            <person name="Bruccoleri R.E."/>
            <person name="Oakeley E.J."/>
            <person name="Faust A.-M."/>
            <person name="Dessus-Babus S."/>
            <person name="Altorfer M."/>
            <person name="Burckhardt D."/>
            <person name="Oertli M."/>
            <person name="Naumann U."/>
            <person name="Petersen F."/>
            <person name="Wong J."/>
        </authorList>
    </citation>
    <scope>NUCLEOTIDE SEQUENCE</scope>
    <source>
        <strain evidence="2">GSM-AAB239-AS_SAM_17_03QT</strain>
        <tissue evidence="2">Leaf</tissue>
    </source>
</reference>
<dbReference type="PANTHER" id="PTHR47592:SF27">
    <property type="entry name" value="OS08G0421700 PROTEIN"/>
    <property type="match status" value="1"/>
</dbReference>
<feature type="region of interest" description="Disordered" evidence="1">
    <location>
        <begin position="205"/>
        <end position="237"/>
    </location>
</feature>
<feature type="compositionally biased region" description="Basic and acidic residues" evidence="1">
    <location>
        <begin position="205"/>
        <end position="216"/>
    </location>
</feature>
<sequence length="328" mass="37754">MTGKDETSTAKPAKFDGTHFKRWQSQMRFWLTTLGLMSAIDGSTPIINDSDDTESDIGMSKSSGTSKPKTPKDIDFHCFHRILSALSDSLYDIFFEYKSAKELWDALEDEYACDDAGIERFTSSAFNRYFMVDDKPMNEQIHEFQKYVRHIQAKGTTFSAEHKIACLIDKLPPSWSDIKRDLTHTQGDLTFAEVLKKIRTEEQLRLRSNPKTENKAKVNLVESPPHKPKPSNPLKPKKNFVKKKLNFQQNHKNRHQQQNHRPRNVSQTQDQQKFCLVCGRTNHLSFNCFQRKKEPIKTPYKGKCPAKPEANMILGGSSVSFRNHVEEA</sequence>
<dbReference type="Proteomes" id="UP001140949">
    <property type="component" value="Unassembled WGS sequence"/>
</dbReference>
<name>A0AAX6E0E9_IRIPA</name>
<proteinExistence type="predicted"/>
<accession>A0AAX6E0E9</accession>
<reference evidence="2" key="1">
    <citation type="journal article" date="2023" name="GigaByte">
        <title>Genome assembly of the bearded iris, Iris pallida Lam.</title>
        <authorList>
            <person name="Bruccoleri R.E."/>
            <person name="Oakeley E.J."/>
            <person name="Faust A.M.E."/>
            <person name="Altorfer M."/>
            <person name="Dessus-Babus S."/>
            <person name="Burckhardt D."/>
            <person name="Oertli M."/>
            <person name="Naumann U."/>
            <person name="Petersen F."/>
            <person name="Wong J."/>
        </authorList>
    </citation>
    <scope>NUCLEOTIDE SEQUENCE</scope>
    <source>
        <strain evidence="2">GSM-AAB239-AS_SAM_17_03QT</strain>
    </source>
</reference>
<evidence type="ECO:0000313" key="2">
    <source>
        <dbReference type="EMBL" id="KAJ6797395.1"/>
    </source>
</evidence>
<dbReference type="PANTHER" id="PTHR47592">
    <property type="entry name" value="PBF68 PROTEIN"/>
    <property type="match status" value="1"/>
</dbReference>
<dbReference type="Pfam" id="PF14223">
    <property type="entry name" value="Retrotran_gag_2"/>
    <property type="match status" value="1"/>
</dbReference>
<organism evidence="2 3">
    <name type="scientific">Iris pallida</name>
    <name type="common">Sweet iris</name>
    <dbReference type="NCBI Taxonomy" id="29817"/>
    <lineage>
        <taxon>Eukaryota</taxon>
        <taxon>Viridiplantae</taxon>
        <taxon>Streptophyta</taxon>
        <taxon>Embryophyta</taxon>
        <taxon>Tracheophyta</taxon>
        <taxon>Spermatophyta</taxon>
        <taxon>Magnoliopsida</taxon>
        <taxon>Liliopsida</taxon>
        <taxon>Asparagales</taxon>
        <taxon>Iridaceae</taxon>
        <taxon>Iridoideae</taxon>
        <taxon>Irideae</taxon>
        <taxon>Iris</taxon>
    </lineage>
</organism>
<evidence type="ECO:0000256" key="1">
    <source>
        <dbReference type="SAM" id="MobiDB-lite"/>
    </source>
</evidence>
<dbReference type="AlphaFoldDB" id="A0AAX6E0E9"/>
<gene>
    <name evidence="2" type="ORF">M6B38_216955</name>
</gene>
<keyword evidence="3" id="KW-1185">Reference proteome</keyword>
<dbReference type="EMBL" id="JANAVB010040820">
    <property type="protein sequence ID" value="KAJ6797395.1"/>
    <property type="molecule type" value="Genomic_DNA"/>
</dbReference>
<evidence type="ECO:0000313" key="3">
    <source>
        <dbReference type="Proteomes" id="UP001140949"/>
    </source>
</evidence>
<protein>
    <submittedName>
        <fullName evidence="2">Uncharacterized protein</fullName>
    </submittedName>
</protein>